<proteinExistence type="predicted"/>
<dbReference type="VEuPathDB" id="PlasmoDB:PVPAM_000033100"/>
<keyword evidence="1" id="KW-0812">Transmembrane</keyword>
<keyword evidence="1" id="KW-0472">Membrane</keyword>
<gene>
    <name evidence="2" type="ORF">PVT01_000066500</name>
</gene>
<organism evidence="2 3">
    <name type="scientific">Plasmodium vivax</name>
    <name type="common">malaria parasite P. vivax</name>
    <dbReference type="NCBI Taxonomy" id="5855"/>
    <lineage>
        <taxon>Eukaryota</taxon>
        <taxon>Sar</taxon>
        <taxon>Alveolata</taxon>
        <taxon>Apicomplexa</taxon>
        <taxon>Aconoidasida</taxon>
        <taxon>Haemosporida</taxon>
        <taxon>Plasmodiidae</taxon>
        <taxon>Plasmodium</taxon>
        <taxon>Plasmodium (Plasmodium)</taxon>
    </lineage>
</organism>
<accession>A0A1G4EDC4</accession>
<keyword evidence="1" id="KW-1133">Transmembrane helix</keyword>
<feature type="transmembrane region" description="Helical" evidence="1">
    <location>
        <begin position="242"/>
        <end position="260"/>
    </location>
</feature>
<dbReference type="Proteomes" id="UP000196402">
    <property type="component" value="Unassembled WGS sequence"/>
</dbReference>
<evidence type="ECO:0000313" key="3">
    <source>
        <dbReference type="Proteomes" id="UP000196402"/>
    </source>
</evidence>
<dbReference type="AlphaFoldDB" id="A0A1G4EDC4"/>
<dbReference type="VEuPathDB" id="PlasmoDB:PVP01_0001420"/>
<evidence type="ECO:0000256" key="1">
    <source>
        <dbReference type="SAM" id="Phobius"/>
    </source>
</evidence>
<sequence>MKLTFQSDKPLDYQCSEYISEIPARLYINYHNIVNSSCKNNQNNKCCRDINYYFDLIIGIIRSSNLKVQDKNYFIKQVESYWKQRFVRFNYYECKREEGIYSKEQRSILKHLYDVCDDKEMSNNNEVMYKKILENKWNEIINSNSSNFEDLSFHINGKSLNNKLKYKDFLLNFKDIDCTGYDKINISDILVKNETFAEEPHEDIPSSQGKSAEIELIPASLPEDPVTKTENGTSNIFDLKNLPITFVSLSGIGSFFFILYKV</sequence>
<protein>
    <submittedName>
        <fullName evidence="2">VIR protein</fullName>
    </submittedName>
</protein>
<dbReference type="VEuPathDB" id="PlasmoDB:PVW1_100010000"/>
<name>A0A1G4EDC4_PLAVI</name>
<evidence type="ECO:0000313" key="2">
    <source>
        <dbReference type="EMBL" id="SCA83618.1"/>
    </source>
</evidence>
<reference evidence="2 3" key="1">
    <citation type="submission" date="2016-07" db="EMBL/GenBank/DDBJ databases">
        <authorList>
            <consortium name="Pathogen Informatics"/>
        </authorList>
    </citation>
    <scope>NUCLEOTIDE SEQUENCE [LARGE SCALE GENOMIC DNA]</scope>
</reference>
<dbReference type="EMBL" id="FLYH01000177">
    <property type="protein sequence ID" value="SCA83618.1"/>
    <property type="molecule type" value="Genomic_DNA"/>
</dbReference>
<dbReference type="VEuPathDB" id="PlasmoDB:PVX_112100"/>